<evidence type="ECO:0000313" key="2">
    <source>
        <dbReference type="EMBL" id="MET3791568.1"/>
    </source>
</evidence>
<feature type="signal peptide" evidence="1">
    <location>
        <begin position="1"/>
        <end position="20"/>
    </location>
</feature>
<reference evidence="2 3" key="1">
    <citation type="submission" date="2024-06" db="EMBL/GenBank/DDBJ databases">
        <title>Genomic Encyclopedia of Type Strains, Phase IV (KMG-IV): sequencing the most valuable type-strain genomes for metagenomic binning, comparative biology and taxonomic classification.</title>
        <authorList>
            <person name="Goeker M."/>
        </authorList>
    </citation>
    <scope>NUCLEOTIDE SEQUENCE [LARGE SCALE GENOMIC DNA]</scope>
    <source>
        <strain evidence="2 3">DSM 27865</strain>
    </source>
</reference>
<evidence type="ECO:0008006" key="4">
    <source>
        <dbReference type="Google" id="ProtNLM"/>
    </source>
</evidence>
<dbReference type="EMBL" id="JBEPML010000005">
    <property type="protein sequence ID" value="MET3791568.1"/>
    <property type="molecule type" value="Genomic_DNA"/>
</dbReference>
<accession>A0ABV2MXN1</accession>
<protein>
    <recommendedName>
        <fullName evidence="4">DUF680 domain-containing protein</fullName>
    </recommendedName>
</protein>
<name>A0ABV2MXN1_9HYPH</name>
<dbReference type="RefSeq" id="WP_354193902.1">
    <property type="nucleotide sequence ID" value="NZ_JBEPML010000005.1"/>
</dbReference>
<comment type="caution">
    <text evidence="2">The sequence shown here is derived from an EMBL/GenBank/DDBJ whole genome shotgun (WGS) entry which is preliminary data.</text>
</comment>
<keyword evidence="1" id="KW-0732">Signal</keyword>
<evidence type="ECO:0000313" key="3">
    <source>
        <dbReference type="Proteomes" id="UP001549076"/>
    </source>
</evidence>
<sequence>MKSAIVALSALLALSGVSMAASQPASTTPATVCVAVDPASGKKVKIDCASTGSIDKTDSQHKTARPRLGIDVSPWVPGL</sequence>
<feature type="chain" id="PRO_5045060089" description="DUF680 domain-containing protein" evidence="1">
    <location>
        <begin position="21"/>
        <end position="79"/>
    </location>
</feature>
<evidence type="ECO:0000256" key="1">
    <source>
        <dbReference type="SAM" id="SignalP"/>
    </source>
</evidence>
<organism evidence="2 3">
    <name type="scientific">Aquamicrobium terrae</name>
    <dbReference type="NCBI Taxonomy" id="1324945"/>
    <lineage>
        <taxon>Bacteria</taxon>
        <taxon>Pseudomonadati</taxon>
        <taxon>Pseudomonadota</taxon>
        <taxon>Alphaproteobacteria</taxon>
        <taxon>Hyphomicrobiales</taxon>
        <taxon>Phyllobacteriaceae</taxon>
        <taxon>Aquamicrobium</taxon>
    </lineage>
</organism>
<dbReference type="Proteomes" id="UP001549076">
    <property type="component" value="Unassembled WGS sequence"/>
</dbReference>
<gene>
    <name evidence="2" type="ORF">ABID37_001776</name>
</gene>
<keyword evidence="3" id="KW-1185">Reference proteome</keyword>
<proteinExistence type="predicted"/>